<reference evidence="9 10" key="1">
    <citation type="submission" date="2021-05" db="EMBL/GenBank/DDBJ databases">
        <title>Comparative genomic studies on the polysaccharide-degrading batcterial strains of the Flammeovirga genus.</title>
        <authorList>
            <person name="Zewei F."/>
            <person name="Zheng Z."/>
            <person name="Yu L."/>
            <person name="Ruyue G."/>
            <person name="Yanhong M."/>
            <person name="Yuanyuan C."/>
            <person name="Jingyan G."/>
            <person name="Wenjun H."/>
        </authorList>
    </citation>
    <scope>NUCLEOTIDE SEQUENCE [LARGE SCALE GENOMIC DNA]</scope>
    <source>
        <strain evidence="9 10">NBRC:100898</strain>
    </source>
</reference>
<dbReference type="RefSeq" id="WP_169662480.1">
    <property type="nucleotide sequence ID" value="NZ_CP076133.1"/>
</dbReference>
<dbReference type="InterPro" id="IPR003423">
    <property type="entry name" value="OMP_efflux"/>
</dbReference>
<organism evidence="9 10">
    <name type="scientific">Flammeovirga yaeyamensis</name>
    <dbReference type="NCBI Taxonomy" id="367791"/>
    <lineage>
        <taxon>Bacteria</taxon>
        <taxon>Pseudomonadati</taxon>
        <taxon>Bacteroidota</taxon>
        <taxon>Cytophagia</taxon>
        <taxon>Cytophagales</taxon>
        <taxon>Flammeovirgaceae</taxon>
        <taxon>Flammeovirga</taxon>
    </lineage>
</organism>
<evidence type="ECO:0000256" key="8">
    <source>
        <dbReference type="SAM" id="SignalP"/>
    </source>
</evidence>
<dbReference type="GO" id="GO:0009279">
    <property type="term" value="C:cell outer membrane"/>
    <property type="evidence" value="ECO:0007669"/>
    <property type="project" value="UniProtKB-SubCell"/>
</dbReference>
<comment type="subcellular location">
    <subcellularLocation>
        <location evidence="1">Cell outer membrane</location>
    </subcellularLocation>
</comment>
<feature type="chain" id="PRO_5043824793" evidence="8">
    <location>
        <begin position="23"/>
        <end position="436"/>
    </location>
</feature>
<evidence type="ECO:0000256" key="7">
    <source>
        <dbReference type="ARBA" id="ARBA00023237"/>
    </source>
</evidence>
<dbReference type="EMBL" id="CP076133">
    <property type="protein sequence ID" value="QWG04820.1"/>
    <property type="molecule type" value="Genomic_DNA"/>
</dbReference>
<keyword evidence="8" id="KW-0732">Signal</keyword>
<dbReference type="KEGG" id="fya:KMW28_28395"/>
<evidence type="ECO:0000256" key="4">
    <source>
        <dbReference type="ARBA" id="ARBA00022452"/>
    </source>
</evidence>
<accession>A0AAX1NE81</accession>
<dbReference type="GO" id="GO:0015288">
    <property type="term" value="F:porin activity"/>
    <property type="evidence" value="ECO:0007669"/>
    <property type="project" value="TreeGrafter"/>
</dbReference>
<dbReference type="Gene3D" id="1.20.1600.10">
    <property type="entry name" value="Outer membrane efflux proteins (OEP)"/>
    <property type="match status" value="1"/>
</dbReference>
<evidence type="ECO:0000313" key="9">
    <source>
        <dbReference type="EMBL" id="QWG04820.1"/>
    </source>
</evidence>
<evidence type="ECO:0000256" key="5">
    <source>
        <dbReference type="ARBA" id="ARBA00022692"/>
    </source>
</evidence>
<keyword evidence="3" id="KW-0813">Transport</keyword>
<evidence type="ECO:0000256" key="6">
    <source>
        <dbReference type="ARBA" id="ARBA00023136"/>
    </source>
</evidence>
<evidence type="ECO:0000256" key="1">
    <source>
        <dbReference type="ARBA" id="ARBA00004442"/>
    </source>
</evidence>
<sequence length="436" mass="49108">MKNLGVLIGVMCLSLSSLYGQIATDPFLQEYRKDAVNHEQLVKMAEGNVEISYQQYKTTIADMMPKLDASADYWYVQNPMTFSLPDDARLGELSGAELGGLANHQYGLYTSVTQPIYQGGVLKERKQKAAVANQIKMDELSITTQDVIMATDLQYWQTVAQKEVVKAMKDYEHDLIRVQDLVSQKLSFGQANKSDVLMTEVRVKRAQLAVVQSENTYKLFLMSLNRLIGKEFEEGTVVSDSILINHPEYSELQHITRPELLVKEKMLQLEEHDKKIISGMYRPQLSGVGTASYASPGYNMLPGAVPNVQAGLMLNIPIYNAGKKTQLKTAQQIKIQNAALSVERENELQQLEIAQKRVAYENAMKETEIAYSSLTKARENAAVLEDRFTKGMIEILEVIDAQLYVEQAVVEYIQSKLKAQIQMTYYTRAIGHLTIN</sequence>
<dbReference type="GO" id="GO:0015562">
    <property type="term" value="F:efflux transmembrane transporter activity"/>
    <property type="evidence" value="ECO:0007669"/>
    <property type="project" value="InterPro"/>
</dbReference>
<keyword evidence="10" id="KW-1185">Reference proteome</keyword>
<protein>
    <submittedName>
        <fullName evidence="9">TolC family protein</fullName>
    </submittedName>
</protein>
<dbReference type="Pfam" id="PF02321">
    <property type="entry name" value="OEP"/>
    <property type="match status" value="1"/>
</dbReference>
<dbReference type="Proteomes" id="UP000678679">
    <property type="component" value="Chromosome 2"/>
</dbReference>
<keyword evidence="5" id="KW-0812">Transmembrane</keyword>
<keyword evidence="7" id="KW-0998">Cell outer membrane</keyword>
<keyword evidence="6" id="KW-0472">Membrane</keyword>
<dbReference type="PANTHER" id="PTHR30026">
    <property type="entry name" value="OUTER MEMBRANE PROTEIN TOLC"/>
    <property type="match status" value="1"/>
</dbReference>
<dbReference type="AlphaFoldDB" id="A0AAX1NE81"/>
<dbReference type="InterPro" id="IPR051906">
    <property type="entry name" value="TolC-like"/>
</dbReference>
<proteinExistence type="inferred from homology"/>
<comment type="similarity">
    <text evidence="2">Belongs to the outer membrane factor (OMF) (TC 1.B.17) family.</text>
</comment>
<evidence type="ECO:0000313" key="10">
    <source>
        <dbReference type="Proteomes" id="UP000678679"/>
    </source>
</evidence>
<keyword evidence="4" id="KW-1134">Transmembrane beta strand</keyword>
<feature type="signal peptide" evidence="8">
    <location>
        <begin position="1"/>
        <end position="22"/>
    </location>
</feature>
<evidence type="ECO:0000256" key="3">
    <source>
        <dbReference type="ARBA" id="ARBA00022448"/>
    </source>
</evidence>
<name>A0AAX1NE81_9BACT</name>
<dbReference type="SUPFAM" id="SSF56954">
    <property type="entry name" value="Outer membrane efflux proteins (OEP)"/>
    <property type="match status" value="1"/>
</dbReference>
<dbReference type="PANTHER" id="PTHR30026:SF20">
    <property type="entry name" value="OUTER MEMBRANE PROTEIN TOLC"/>
    <property type="match status" value="1"/>
</dbReference>
<evidence type="ECO:0000256" key="2">
    <source>
        <dbReference type="ARBA" id="ARBA00007613"/>
    </source>
</evidence>
<dbReference type="GO" id="GO:1990281">
    <property type="term" value="C:efflux pump complex"/>
    <property type="evidence" value="ECO:0007669"/>
    <property type="project" value="TreeGrafter"/>
</dbReference>
<gene>
    <name evidence="9" type="ORF">KMW28_28395</name>
</gene>